<accession>W3VFT1</accession>
<feature type="compositionally biased region" description="Polar residues" evidence="1">
    <location>
        <begin position="211"/>
        <end position="225"/>
    </location>
</feature>
<evidence type="ECO:0000313" key="3">
    <source>
        <dbReference type="EMBL" id="ETS59596.1"/>
    </source>
</evidence>
<feature type="chain" id="PRO_5004833122" evidence="2">
    <location>
        <begin position="27"/>
        <end position="429"/>
    </location>
</feature>
<keyword evidence="4" id="KW-1185">Reference proteome</keyword>
<organism evidence="3 4">
    <name type="scientific">Moesziomyces aphidis</name>
    <name type="common">Pseudozyma aphidis</name>
    <dbReference type="NCBI Taxonomy" id="84754"/>
    <lineage>
        <taxon>Eukaryota</taxon>
        <taxon>Fungi</taxon>
        <taxon>Dikarya</taxon>
        <taxon>Basidiomycota</taxon>
        <taxon>Ustilaginomycotina</taxon>
        <taxon>Ustilaginomycetes</taxon>
        <taxon>Ustilaginales</taxon>
        <taxon>Ustilaginaceae</taxon>
        <taxon>Moesziomyces</taxon>
    </lineage>
</organism>
<dbReference type="Proteomes" id="UP000019462">
    <property type="component" value="Unassembled WGS sequence"/>
</dbReference>
<name>W3VFT1_MOEAP</name>
<feature type="region of interest" description="Disordered" evidence="1">
    <location>
        <begin position="165"/>
        <end position="241"/>
    </location>
</feature>
<protein>
    <submittedName>
        <fullName evidence="3">Uncharacterized protein</fullName>
    </submittedName>
</protein>
<dbReference type="OrthoDB" id="2558149at2759"/>
<dbReference type="AlphaFoldDB" id="W3VFT1"/>
<gene>
    <name evidence="3" type="ORF">PaG_06520</name>
</gene>
<sequence length="429" mass="46887">MAPVCWHAAAVFFSVVLSLFIVEVASLPAGSPDSSWSAGSNFVPMDEDDSITSAHSRNGPSWHHAPSGQHEGLPQPWHHDPTDLHQPAWGVSGSAPVLPHQHDPAWVPAPTGPLDDLDHMILDHLLNDVSAAAPPSGQGNTARLLNHLAQAKPGDILRQSGHREFPQGLRFGKPTANPSSEPRPDSPGQASSSGSPRSPQTESDSFRHGMTHNSLPDNPLSNAESSGAPAIIRPLSPDPPHRGRYPISVEPPINLQKIVETPPSLPPLSVAEPGASTYRRYAYPYAASDTNLRSVINNRVFDGKLHWVNPMEVRSTLRKTHFRGAIKANRVLPYVVDPSTSPAHGGSGEIRLAIHKVHVFPKGQTHPIPTRTYYTMWSYPPRSNWKQPEIRQIGLGYLEPKDVDHVDGHLDLMEKSNEYRDAVLSRIHV</sequence>
<evidence type="ECO:0000256" key="1">
    <source>
        <dbReference type="SAM" id="MobiDB-lite"/>
    </source>
</evidence>
<comment type="caution">
    <text evidence="3">The sequence shown here is derived from an EMBL/GenBank/DDBJ whole genome shotgun (WGS) entry which is preliminary data.</text>
</comment>
<evidence type="ECO:0000256" key="2">
    <source>
        <dbReference type="SAM" id="SignalP"/>
    </source>
</evidence>
<feature type="signal peptide" evidence="2">
    <location>
        <begin position="1"/>
        <end position="26"/>
    </location>
</feature>
<dbReference type="EMBL" id="AWNI01000042">
    <property type="protein sequence ID" value="ETS59596.1"/>
    <property type="molecule type" value="Genomic_DNA"/>
</dbReference>
<reference evidence="3 4" key="1">
    <citation type="journal article" date="2014" name="Genome Announc.">
        <title>Genome sequence of the basidiomycetous fungus Pseudozyma aphidis DSM70725, an efficient producer of biosurfactant mannosylerythritol lipids.</title>
        <authorList>
            <person name="Lorenz S."/>
            <person name="Guenther M."/>
            <person name="Grumaz C."/>
            <person name="Rupp S."/>
            <person name="Zibek S."/>
            <person name="Sohn K."/>
        </authorList>
    </citation>
    <scope>NUCLEOTIDE SEQUENCE [LARGE SCALE GENOMIC DNA]</scope>
    <source>
        <strain evidence="4">ATCC 32657 / CBS 517.83 / DSM 70725 / JCM 10318 / NBRC 10182 / NRRL Y-7954 / St-0401</strain>
    </source>
</reference>
<feature type="region of interest" description="Disordered" evidence="1">
    <location>
        <begin position="29"/>
        <end position="111"/>
    </location>
</feature>
<feature type="compositionally biased region" description="Polar residues" evidence="1">
    <location>
        <begin position="188"/>
        <end position="203"/>
    </location>
</feature>
<evidence type="ECO:0000313" key="4">
    <source>
        <dbReference type="Proteomes" id="UP000019462"/>
    </source>
</evidence>
<dbReference type="HOGENOM" id="CLU_706212_0_0_1"/>
<keyword evidence="2" id="KW-0732">Signal</keyword>
<proteinExistence type="predicted"/>